<gene>
    <name evidence="2" type="ORF">SAMN05421852_104109</name>
</gene>
<keyword evidence="1" id="KW-1133">Transmembrane helix</keyword>
<dbReference type="InterPro" id="IPR019099">
    <property type="entry name" value="Uncharacterised_PGPGW_TM"/>
</dbReference>
<accession>A0A1I3NEW3</accession>
<evidence type="ECO:0000256" key="1">
    <source>
        <dbReference type="SAM" id="Phobius"/>
    </source>
</evidence>
<dbReference type="OrthoDB" id="2990561at2"/>
<dbReference type="EMBL" id="FORR01000004">
    <property type="protein sequence ID" value="SFJ07657.1"/>
    <property type="molecule type" value="Genomic_DNA"/>
</dbReference>
<keyword evidence="1" id="KW-0472">Membrane</keyword>
<protein>
    <submittedName>
        <fullName evidence="2">Putative transmembrane protein (PGPGW)</fullName>
    </submittedName>
</protein>
<sequence>MKQSTWKRLGMAILGWGFIILGVIGGFIPILQGWIFILIGLYFLSFSSPTAKRLLEKLRARFPKVAEKADEFVNRWKKKPNSSE</sequence>
<proteinExistence type="predicted"/>
<evidence type="ECO:0000313" key="3">
    <source>
        <dbReference type="Proteomes" id="UP000199545"/>
    </source>
</evidence>
<evidence type="ECO:0000313" key="2">
    <source>
        <dbReference type="EMBL" id="SFJ07657.1"/>
    </source>
</evidence>
<dbReference type="Pfam" id="PF09656">
    <property type="entry name" value="PGPGW"/>
    <property type="match status" value="1"/>
</dbReference>
<keyword evidence="3" id="KW-1185">Reference proteome</keyword>
<dbReference type="Proteomes" id="UP000199545">
    <property type="component" value="Unassembled WGS sequence"/>
</dbReference>
<dbReference type="AlphaFoldDB" id="A0A1I3NEW3"/>
<keyword evidence="1 2" id="KW-0812">Transmembrane</keyword>
<feature type="transmembrane region" description="Helical" evidence="1">
    <location>
        <begin position="9"/>
        <end position="28"/>
    </location>
</feature>
<organism evidence="2 3">
    <name type="scientific">Thermoflavimicrobium dichotomicum</name>
    <dbReference type="NCBI Taxonomy" id="46223"/>
    <lineage>
        <taxon>Bacteria</taxon>
        <taxon>Bacillati</taxon>
        <taxon>Bacillota</taxon>
        <taxon>Bacilli</taxon>
        <taxon>Bacillales</taxon>
        <taxon>Thermoactinomycetaceae</taxon>
        <taxon>Thermoflavimicrobium</taxon>
    </lineage>
</organism>
<reference evidence="2 3" key="1">
    <citation type="submission" date="2016-10" db="EMBL/GenBank/DDBJ databases">
        <authorList>
            <person name="de Groot N.N."/>
        </authorList>
    </citation>
    <scope>NUCLEOTIDE SEQUENCE [LARGE SCALE GENOMIC DNA]</scope>
    <source>
        <strain evidence="2 3">DSM 44778</strain>
    </source>
</reference>
<name>A0A1I3NEW3_9BACL</name>
<dbReference type="RefSeq" id="WP_093228861.1">
    <property type="nucleotide sequence ID" value="NZ_FORR01000004.1"/>
</dbReference>